<dbReference type="AlphaFoldDB" id="A0A9Y2JIH4"/>
<organism evidence="2 3">
    <name type="scientific">Amycolatopsis mongoliensis</name>
    <dbReference type="NCBI Taxonomy" id="715475"/>
    <lineage>
        <taxon>Bacteria</taxon>
        <taxon>Bacillati</taxon>
        <taxon>Actinomycetota</taxon>
        <taxon>Actinomycetes</taxon>
        <taxon>Pseudonocardiales</taxon>
        <taxon>Pseudonocardiaceae</taxon>
        <taxon>Amycolatopsis</taxon>
    </lineage>
</organism>
<evidence type="ECO:0000313" key="2">
    <source>
        <dbReference type="EMBL" id="WIX99082.1"/>
    </source>
</evidence>
<sequence length="95" mass="10248">MFPSAKRAGSRPLGIIPPTEGSLDRETWTRLIGVLTDHSHAGPATPCLAYYSPATLGLHHTDYDLRGTQVTGSPALIEALLNDDEIEGLRLPWAV</sequence>
<accession>A0A9Y2JIH4</accession>
<proteinExistence type="predicted"/>
<name>A0A9Y2JIH4_9PSEU</name>
<dbReference type="RefSeq" id="WP_285995565.1">
    <property type="nucleotide sequence ID" value="NZ_CP127295.1"/>
</dbReference>
<dbReference type="Proteomes" id="UP001239397">
    <property type="component" value="Chromosome"/>
</dbReference>
<reference evidence="2 3" key="1">
    <citation type="submission" date="2023-06" db="EMBL/GenBank/DDBJ databases">
        <authorList>
            <person name="Oyuntsetseg B."/>
            <person name="Kim S.B."/>
        </authorList>
    </citation>
    <scope>NUCLEOTIDE SEQUENCE [LARGE SCALE GENOMIC DNA]</scope>
    <source>
        <strain evidence="2 3">4-36</strain>
    </source>
</reference>
<evidence type="ECO:0000256" key="1">
    <source>
        <dbReference type="SAM" id="MobiDB-lite"/>
    </source>
</evidence>
<keyword evidence="3" id="KW-1185">Reference proteome</keyword>
<protein>
    <submittedName>
        <fullName evidence="2">Uncharacterized protein</fullName>
    </submittedName>
</protein>
<evidence type="ECO:0000313" key="3">
    <source>
        <dbReference type="Proteomes" id="UP001239397"/>
    </source>
</evidence>
<gene>
    <name evidence="2" type="ORF">QRX60_34215</name>
</gene>
<feature type="region of interest" description="Disordered" evidence="1">
    <location>
        <begin position="1"/>
        <end position="21"/>
    </location>
</feature>
<dbReference type="KEGG" id="amog:QRX60_34215"/>
<dbReference type="EMBL" id="CP127295">
    <property type="protein sequence ID" value="WIX99082.1"/>
    <property type="molecule type" value="Genomic_DNA"/>
</dbReference>